<dbReference type="Proteomes" id="UP001591681">
    <property type="component" value="Unassembled WGS sequence"/>
</dbReference>
<feature type="compositionally biased region" description="Basic and acidic residues" evidence="2">
    <location>
        <begin position="403"/>
        <end position="416"/>
    </location>
</feature>
<dbReference type="InterPro" id="IPR039574">
    <property type="entry name" value="OGFr"/>
</dbReference>
<keyword evidence="5" id="KW-1185">Reference proteome</keyword>
<evidence type="ECO:0000256" key="1">
    <source>
        <dbReference type="ARBA" id="ARBA00010365"/>
    </source>
</evidence>
<dbReference type="EMBL" id="JBHFQA010000011">
    <property type="protein sequence ID" value="KAL2090736.1"/>
    <property type="molecule type" value="Genomic_DNA"/>
</dbReference>
<protein>
    <recommendedName>
        <fullName evidence="3">Opioid growth factor receptor (OGFr) conserved domain-containing protein</fullName>
    </recommendedName>
</protein>
<feature type="domain" description="Opioid growth factor receptor (OGFr) conserved" evidence="3">
    <location>
        <begin position="117"/>
        <end position="325"/>
    </location>
</feature>
<dbReference type="PANTHER" id="PTHR14015:SF1">
    <property type="entry name" value="OPIOID GROWTH FACTOR RECEPTOR"/>
    <property type="match status" value="1"/>
</dbReference>
<dbReference type="AlphaFoldDB" id="A0ABD1JV64"/>
<evidence type="ECO:0000313" key="4">
    <source>
        <dbReference type="EMBL" id="KAL2090736.1"/>
    </source>
</evidence>
<comment type="caution">
    <text evidence="4">The sequence shown here is derived from an EMBL/GenBank/DDBJ whole genome shotgun (WGS) entry which is preliminary data.</text>
</comment>
<feature type="compositionally biased region" description="Low complexity" evidence="2">
    <location>
        <begin position="422"/>
        <end position="434"/>
    </location>
</feature>
<proteinExistence type="inferred from homology"/>
<sequence>MSDLGAFQPTVTVRDPNNRELSDDAGGTRIEYSNDNDSKNWDSEDGDSDDSLTCEYDSTWDECDKNQADTRKSRKKKNVYHYWSTGRNRSAALDMQTYRHGYPGLVEPAPCQVVIQHPNLQFYKNELPSEPDNVHIEELHKDWVGDYRKLERVHTYIQWLFPLQEDGMNFQAYTLTKDEIKAFIADDAARNRLRKSYELMLDFYGIALVNPETGEVERAENWKQRFQNLNRNTHNSLRITRILKCLGTLGFEHYQAPLVRFFLKETLENGELENVKRSALDYFLFSVLDKAQRRELVQEAFTMFQKSRGSRKSRGTERFLWCPKRVQKRFLRELRGEKTDRSRDGPGSPSCAARPTSKGTCCEAERKDSKLEDVKVDSSDAEIQAQNSAREENQNKPANILSDKTDNTSDTERDGETEQADAEAAGSAVEAQGSINDKQEAESAVVKDSSVSEFAKDKQGHSHVATGNEPSSEDSKNVQEQANQEVRPAGVPIDPSNMDKAETVDTEKLSTKDDNNAARSLFSSTLVVSNEENQTRVQTDLMLNTVNDIEKDKPDKLQARESNEVSEDLHIRTVKSEGPHEDQGSDDSCTPF</sequence>
<name>A0ABD1JV64_9TELE</name>
<accession>A0ABD1JV64</accession>
<comment type="similarity">
    <text evidence="1">Belongs to the opioid growth factor receptor family.</text>
</comment>
<evidence type="ECO:0000259" key="3">
    <source>
        <dbReference type="Pfam" id="PF04664"/>
    </source>
</evidence>
<feature type="region of interest" description="Disordered" evidence="2">
    <location>
        <begin position="333"/>
        <end position="516"/>
    </location>
</feature>
<evidence type="ECO:0000313" key="5">
    <source>
        <dbReference type="Proteomes" id="UP001591681"/>
    </source>
</evidence>
<feature type="compositionally biased region" description="Basic and acidic residues" evidence="2">
    <location>
        <begin position="363"/>
        <end position="378"/>
    </location>
</feature>
<evidence type="ECO:0000256" key="2">
    <source>
        <dbReference type="SAM" id="MobiDB-lite"/>
    </source>
</evidence>
<feature type="compositionally biased region" description="Basic and acidic residues" evidence="2">
    <location>
        <begin position="333"/>
        <end position="344"/>
    </location>
</feature>
<dbReference type="InterPro" id="IPR006757">
    <property type="entry name" value="OGF_rcpt"/>
</dbReference>
<reference evidence="4 5" key="1">
    <citation type="submission" date="2024-09" db="EMBL/GenBank/DDBJ databases">
        <title>A chromosome-level genome assembly of Gray's grenadier anchovy, Coilia grayii.</title>
        <authorList>
            <person name="Fu Z."/>
        </authorList>
    </citation>
    <scope>NUCLEOTIDE SEQUENCE [LARGE SCALE GENOMIC DNA]</scope>
    <source>
        <strain evidence="4">G4</strain>
        <tissue evidence="4">Muscle</tissue>
    </source>
</reference>
<dbReference type="PANTHER" id="PTHR14015">
    <property type="entry name" value="OPIOID GROWTH FACTOR RECEPTOR OGFR ZETA-TYPE OPIOID RECEPTOR"/>
    <property type="match status" value="1"/>
</dbReference>
<feature type="region of interest" description="Disordered" evidence="2">
    <location>
        <begin position="1"/>
        <end position="51"/>
    </location>
</feature>
<feature type="compositionally biased region" description="Basic and acidic residues" evidence="2">
    <location>
        <begin position="497"/>
        <end position="516"/>
    </location>
</feature>
<organism evidence="4 5">
    <name type="scientific">Coilia grayii</name>
    <name type="common">Gray's grenadier anchovy</name>
    <dbReference type="NCBI Taxonomy" id="363190"/>
    <lineage>
        <taxon>Eukaryota</taxon>
        <taxon>Metazoa</taxon>
        <taxon>Chordata</taxon>
        <taxon>Craniata</taxon>
        <taxon>Vertebrata</taxon>
        <taxon>Euteleostomi</taxon>
        <taxon>Actinopterygii</taxon>
        <taxon>Neopterygii</taxon>
        <taxon>Teleostei</taxon>
        <taxon>Clupei</taxon>
        <taxon>Clupeiformes</taxon>
        <taxon>Clupeoidei</taxon>
        <taxon>Engraulidae</taxon>
        <taxon>Coilinae</taxon>
        <taxon>Coilia</taxon>
    </lineage>
</organism>
<dbReference type="Pfam" id="PF04664">
    <property type="entry name" value="OGFr_N"/>
    <property type="match status" value="1"/>
</dbReference>
<feature type="region of interest" description="Disordered" evidence="2">
    <location>
        <begin position="551"/>
        <end position="592"/>
    </location>
</feature>
<feature type="compositionally biased region" description="Basic and acidic residues" evidence="2">
    <location>
        <begin position="551"/>
        <end position="583"/>
    </location>
</feature>
<gene>
    <name evidence="4" type="ORF">ACEWY4_012999</name>
</gene>